<protein>
    <recommendedName>
        <fullName evidence="4">DUF1508 domain-containing protein</fullName>
    </recommendedName>
</protein>
<organism evidence="2 3">
    <name type="scientific">Halobaculum halobium</name>
    <dbReference type="NCBI Taxonomy" id="3032281"/>
    <lineage>
        <taxon>Archaea</taxon>
        <taxon>Methanobacteriati</taxon>
        <taxon>Methanobacteriota</taxon>
        <taxon>Stenosarchaea group</taxon>
        <taxon>Halobacteria</taxon>
        <taxon>Halobacteriales</taxon>
        <taxon>Haloferacaceae</taxon>
        <taxon>Halobaculum</taxon>
    </lineage>
</organism>
<evidence type="ECO:0000313" key="3">
    <source>
        <dbReference type="Proteomes" id="UP001596443"/>
    </source>
</evidence>
<keyword evidence="3" id="KW-1185">Reference proteome</keyword>
<sequence length="413" mass="47587">MASALDRVEISFDRDFWIDVEVPANVIANNWSTEYQSRLSRFVDSQTVVRKELEPYWRRFNPDSEDLPGKKSKMLTAISNHDLELAQNLYSIHHFGKNRASEFIDHYFNQLETDAGAANLLEYYNDFSDKSRRFGKLLIVDMLDRPKFRDILVLDFCKGKMPDANSTSDNILSDPIEELDTDAILDQLGADSREYDHWHSFEYKSDKYIAIKRHIRDRVERQVDENQDVAEADLVVLRFNDKRLMVYAPTASIANRAVTGVNSAAEDEEGESQVTYEPEGETAGSDHFSDFRAKVEQIQNEDDDVELTEIGLRQSPLAGSPKVEIKGNSSILPALNQLKQADLDLLDDPENVRYLKIEYDERPYSVYLNRPERDGEKLWALRYSSSTPTDEERAAFEQFIEEMLGIIPTYKHS</sequence>
<evidence type="ECO:0008006" key="4">
    <source>
        <dbReference type="Google" id="ProtNLM"/>
    </source>
</evidence>
<dbReference type="EMBL" id="JBHSWX010000012">
    <property type="protein sequence ID" value="MFC6786391.1"/>
    <property type="molecule type" value="Genomic_DNA"/>
</dbReference>
<dbReference type="AlphaFoldDB" id="A0ABD5TCV5"/>
<evidence type="ECO:0000313" key="2">
    <source>
        <dbReference type="EMBL" id="MFC6786391.1"/>
    </source>
</evidence>
<evidence type="ECO:0000256" key="1">
    <source>
        <dbReference type="SAM" id="MobiDB-lite"/>
    </source>
</evidence>
<feature type="region of interest" description="Disordered" evidence="1">
    <location>
        <begin position="262"/>
        <end position="286"/>
    </location>
</feature>
<reference evidence="2 3" key="1">
    <citation type="journal article" date="2019" name="Int. J. Syst. Evol. Microbiol.">
        <title>The Global Catalogue of Microorganisms (GCM) 10K type strain sequencing project: providing services to taxonomists for standard genome sequencing and annotation.</title>
        <authorList>
            <consortium name="The Broad Institute Genomics Platform"/>
            <consortium name="The Broad Institute Genome Sequencing Center for Infectious Disease"/>
            <person name="Wu L."/>
            <person name="Ma J."/>
        </authorList>
    </citation>
    <scope>NUCLEOTIDE SEQUENCE [LARGE SCALE GENOMIC DNA]</scope>
    <source>
        <strain evidence="2 3">SYNS20</strain>
    </source>
</reference>
<accession>A0ABD5TCV5</accession>
<proteinExistence type="predicted"/>
<dbReference type="RefSeq" id="WP_284063180.1">
    <property type="nucleotide sequence ID" value="NZ_CP126158.1"/>
</dbReference>
<dbReference type="Proteomes" id="UP001596443">
    <property type="component" value="Unassembled WGS sequence"/>
</dbReference>
<name>A0ABD5TCV5_9EURY</name>
<comment type="caution">
    <text evidence="2">The sequence shown here is derived from an EMBL/GenBank/DDBJ whole genome shotgun (WGS) entry which is preliminary data.</text>
</comment>
<gene>
    <name evidence="2" type="ORF">ACFQFD_10435</name>
</gene>
<dbReference type="GeneID" id="81209465"/>